<sequence length="1184" mass="124856">MANYGTLRRSSCFLAVSPALAAHLAGELPPQLPLPSSTALLSVKVYRVKSLPPTAKRRVAAVSRAAYDKAGVILPPVAGDANGRVEQRRTGGRKGQGGRPIDTRRDTLKTLGVGISRAMCDAIMRCGFDMCVRRLYATPPPPEVKKKLASMLRSRADQFYRGEVWALKHAFGVLSRYVAGTAANANGERKSRSPTVVTTWLSDVGVVCCSCVRRTAHVGRLRSSSKDATCVHSKNFIQALHRLCSRMGVSSSSFRVQIPQVFNLGGAGAGAAGPASAAQAPETGKWDVEGPIETFRAGQGVLAVVVSGLGPCKVVAPVICARKTTSCSFCDTAGGFSCVHAVRCRSIRRGDAASRKLPAGTKDDAGMDAARSQLPIPLYNCPKSVTVDARVCQLMKEGKALVVEAAKICPTCGATPDPSTITSEAGEIMCSLGYCAMELQSFDKDGCYRVVTADGIWLGFLKRLASSRYSQPSQPVSSVKATVDAASIHSSEWGRRFIRMVLKQPSKAIVIKDGQLNSAKRAFSFLCPEALPSEEIMSSTTKSNLSSLHSLISCVWSLPHASVSLCDAIVAFTRRLLGKRGLTNKAIATHRATLVRLETWRANLVRGELPAGGHGGGAVGGNDGLAPAAGVVNGPGGPGVAGPGGIAAAGHPGHVPAAGAVSGPGAVAGADAGGAAGEGAGGAAPAAHAVGGPGAVAGAGAGGVAAGGAGGVAPTANALGGNARARLRHAALGNAVGGRVVVGNLPERVPASTARQRHIDRTTNEPGDPRCVLLEILRLGVTSYKDVSSSCLAVAVDPVVNMFKPCHCQALSKLSDFLSMNGAVQKMGSVFELASSREDYADDVDENDKLVTELLRENRMPYSFLMAVTSESSLFERIRRPVVDMLLSIKSVVEDYDVVRLGQNGSAAAYRSRYGLPSLSAAELRSCFKQDFPDAVDDPAVTGAFFPGMPLCRPGAFGATEEGQLGTCAKNYQDIHKDFSPGTLTFCCGCAHPKMTGFVVLDKREGPPAAINTILSRFALLLSFIVYDFGCGALRSALGKLAFFLALVTIVSDLFHIVNHLCSDALHPRSYTGLDGTNTVAHEQRNAPINLMRRTLRSCGQDEYLNVLQLENIFYNVMAHARATTRDRLPEEYNYRQFYFSRNPCCCGCGYSPAEPAVPPAAEEREFDDADVLSDQEWDLDGEW</sequence>
<dbReference type="EMBL" id="CM020619">
    <property type="protein sequence ID" value="KAK1863950.1"/>
    <property type="molecule type" value="Genomic_DNA"/>
</dbReference>
<organism evidence="1 2">
    <name type="scientific">Pyropia yezoensis</name>
    <name type="common">Susabi-nori</name>
    <name type="synonym">Porphyra yezoensis</name>
    <dbReference type="NCBI Taxonomy" id="2788"/>
    <lineage>
        <taxon>Eukaryota</taxon>
        <taxon>Rhodophyta</taxon>
        <taxon>Bangiophyceae</taxon>
        <taxon>Bangiales</taxon>
        <taxon>Bangiaceae</taxon>
        <taxon>Pyropia</taxon>
    </lineage>
</organism>
<proteinExistence type="predicted"/>
<comment type="caution">
    <text evidence="1">The sequence shown here is derived from an EMBL/GenBank/DDBJ whole genome shotgun (WGS) entry which is preliminary data.</text>
</comment>
<keyword evidence="2" id="KW-1185">Reference proteome</keyword>
<reference evidence="1" key="1">
    <citation type="submission" date="2019-11" db="EMBL/GenBank/DDBJ databases">
        <title>Nori genome reveals adaptations in red seaweeds to the harsh intertidal environment.</title>
        <authorList>
            <person name="Wang D."/>
            <person name="Mao Y."/>
        </authorList>
    </citation>
    <scope>NUCLEOTIDE SEQUENCE</scope>
    <source>
        <tissue evidence="1">Gametophyte</tissue>
    </source>
</reference>
<protein>
    <submittedName>
        <fullName evidence="1">Uncharacterized protein</fullName>
    </submittedName>
</protein>
<dbReference type="Proteomes" id="UP000798662">
    <property type="component" value="Chromosome 2"/>
</dbReference>
<gene>
    <name evidence="1" type="ORF">I4F81_006502</name>
</gene>
<name>A0ACC3C1E6_PYRYE</name>
<evidence type="ECO:0000313" key="2">
    <source>
        <dbReference type="Proteomes" id="UP000798662"/>
    </source>
</evidence>
<evidence type="ECO:0000313" key="1">
    <source>
        <dbReference type="EMBL" id="KAK1863950.1"/>
    </source>
</evidence>
<accession>A0ACC3C1E6</accession>